<evidence type="ECO:0000313" key="1">
    <source>
        <dbReference type="EMBL" id="KAK2943439.1"/>
    </source>
</evidence>
<comment type="caution">
    <text evidence="1">The sequence shown here is derived from an EMBL/GenBank/DDBJ whole genome shotgun (WGS) entry which is preliminary data.</text>
</comment>
<dbReference type="EMBL" id="JARBJD010000346">
    <property type="protein sequence ID" value="KAK2943439.1"/>
    <property type="molecule type" value="Genomic_DNA"/>
</dbReference>
<sequence>MLFFEDKSSIYNSLVALVRDKFPFNNILQDRAVRFLKSLEPNWGDKSDYADKLVTDLVSSSPGSPSGFVASMETLLSSSSSTVVAAAISFLYETLFYSSNEIRCRLVESDLISNVLATVQPHTLPISGNESIFDKLTESLFCCVNLAFPSYLTKLGITSAVDAFNYREMIFQKAVLPSSGVLMFLISNRRIVFERFPLTFVNLLSILLRIGPFHRPTLEFVLASPIAMAFSSSLSFVENSLCLVSALKFIDNSLKLWKAEGPEVAQSGKRMMQALISEGFEDTIKQMIKQNTIGVFNCRLVEECQSIWHMLGSNVEIPEW</sequence>
<organism evidence="1 2">
    <name type="scientific">Blattamonas nauphoetae</name>
    <dbReference type="NCBI Taxonomy" id="2049346"/>
    <lineage>
        <taxon>Eukaryota</taxon>
        <taxon>Metamonada</taxon>
        <taxon>Preaxostyla</taxon>
        <taxon>Oxymonadida</taxon>
        <taxon>Blattamonas</taxon>
    </lineage>
</organism>
<protein>
    <submittedName>
        <fullName evidence="1">Uncharacterized protein</fullName>
    </submittedName>
</protein>
<name>A0ABQ9WVB3_9EUKA</name>
<dbReference type="Proteomes" id="UP001281761">
    <property type="component" value="Unassembled WGS sequence"/>
</dbReference>
<gene>
    <name evidence="1" type="ORF">BLNAU_21622</name>
</gene>
<evidence type="ECO:0000313" key="2">
    <source>
        <dbReference type="Proteomes" id="UP001281761"/>
    </source>
</evidence>
<reference evidence="1 2" key="1">
    <citation type="journal article" date="2022" name="bioRxiv">
        <title>Genomics of Preaxostyla Flagellates Illuminates Evolutionary Transitions and the Path Towards Mitochondrial Loss.</title>
        <authorList>
            <person name="Novak L.V.F."/>
            <person name="Treitli S.C."/>
            <person name="Pyrih J."/>
            <person name="Halakuc P."/>
            <person name="Pipaliya S.V."/>
            <person name="Vacek V."/>
            <person name="Brzon O."/>
            <person name="Soukal P."/>
            <person name="Eme L."/>
            <person name="Dacks J.B."/>
            <person name="Karnkowska A."/>
            <person name="Elias M."/>
            <person name="Hampl V."/>
        </authorList>
    </citation>
    <scope>NUCLEOTIDE SEQUENCE [LARGE SCALE GENOMIC DNA]</scope>
    <source>
        <strain evidence="1">NAU3</strain>
        <tissue evidence="1">Gut</tissue>
    </source>
</reference>
<accession>A0ABQ9WVB3</accession>
<proteinExistence type="predicted"/>
<keyword evidence="2" id="KW-1185">Reference proteome</keyword>